<feature type="region of interest" description="Disordered" evidence="13">
    <location>
        <begin position="591"/>
        <end position="616"/>
    </location>
</feature>
<dbReference type="InterPro" id="IPR035979">
    <property type="entry name" value="RBD_domain_sf"/>
</dbReference>
<dbReference type="AlphaFoldDB" id="A0A511KB10"/>
<reference evidence="16 17" key="1">
    <citation type="submission" date="2019-07" db="EMBL/GenBank/DDBJ databases">
        <title>Rhodotorula toruloides NBRC10032 genome sequencing.</title>
        <authorList>
            <person name="Shida Y."/>
            <person name="Takaku H."/>
            <person name="Ogasawara W."/>
            <person name="Mori K."/>
        </authorList>
    </citation>
    <scope>NUCLEOTIDE SEQUENCE [LARGE SCALE GENOMIC DNA]</scope>
    <source>
        <strain evidence="16 17">NBRC10032</strain>
    </source>
</reference>
<keyword evidence="8" id="KW-0539">Nucleus</keyword>
<dbReference type="InterPro" id="IPR000504">
    <property type="entry name" value="RRM_dom"/>
</dbReference>
<dbReference type="Pfam" id="PF00076">
    <property type="entry name" value="RRM_1"/>
    <property type="match status" value="1"/>
</dbReference>
<evidence type="ECO:0000259" key="14">
    <source>
        <dbReference type="PROSITE" id="PS50280"/>
    </source>
</evidence>
<dbReference type="SMART" id="SM00508">
    <property type="entry name" value="PostSET"/>
    <property type="match status" value="1"/>
</dbReference>
<protein>
    <recommendedName>
        <fullName evidence="3">Histone-lysine N-methyltransferase, H3 lysine-4 specific</fullName>
        <ecNumber evidence="2">2.1.1.354</ecNumber>
    </recommendedName>
    <alternativeName>
        <fullName evidence="9">SET domain-containing protein 1</fullName>
    </alternativeName>
</protein>
<dbReference type="Pfam" id="PF00856">
    <property type="entry name" value="SET"/>
    <property type="match status" value="1"/>
</dbReference>
<feature type="region of interest" description="Disordered" evidence="13">
    <location>
        <begin position="250"/>
        <end position="334"/>
    </location>
</feature>
<feature type="compositionally biased region" description="Basic residues" evidence="13">
    <location>
        <begin position="775"/>
        <end position="784"/>
    </location>
</feature>
<comment type="catalytic activity">
    <reaction evidence="12">
        <text>N(6),N(6)-dimethyl-L-lysyl(4)-[histone H3] + S-adenosyl-L-methionine = N(6),N(6),N(6)-trimethyl-L-lysyl(4)-[histone H3] + S-adenosyl-L-homocysteine + H(+)</text>
        <dbReference type="Rhea" id="RHEA:60272"/>
        <dbReference type="Rhea" id="RHEA-COMP:15537"/>
        <dbReference type="Rhea" id="RHEA-COMP:15540"/>
        <dbReference type="ChEBI" id="CHEBI:15378"/>
        <dbReference type="ChEBI" id="CHEBI:57856"/>
        <dbReference type="ChEBI" id="CHEBI:59789"/>
        <dbReference type="ChEBI" id="CHEBI:61961"/>
        <dbReference type="ChEBI" id="CHEBI:61976"/>
    </reaction>
</comment>
<proteinExistence type="predicted"/>
<evidence type="ECO:0000256" key="11">
    <source>
        <dbReference type="ARBA" id="ARBA00047583"/>
    </source>
</evidence>
<dbReference type="Gene3D" id="2.170.270.10">
    <property type="entry name" value="SET domain"/>
    <property type="match status" value="1"/>
</dbReference>
<feature type="compositionally biased region" description="Pro residues" evidence="13">
    <location>
        <begin position="268"/>
        <end position="289"/>
    </location>
</feature>
<feature type="compositionally biased region" description="Basic and acidic residues" evidence="13">
    <location>
        <begin position="443"/>
        <end position="452"/>
    </location>
</feature>
<feature type="compositionally biased region" description="Low complexity" evidence="13">
    <location>
        <begin position="686"/>
        <end position="700"/>
    </location>
</feature>
<feature type="region of interest" description="Disordered" evidence="13">
    <location>
        <begin position="961"/>
        <end position="986"/>
    </location>
</feature>
<comment type="subcellular location">
    <subcellularLocation>
        <location evidence="1">Nucleus</location>
    </subcellularLocation>
</comment>
<evidence type="ECO:0000256" key="3">
    <source>
        <dbReference type="ARBA" id="ARBA00015839"/>
    </source>
</evidence>
<feature type="compositionally biased region" description="Low complexity" evidence="13">
    <location>
        <begin position="290"/>
        <end position="301"/>
    </location>
</feature>
<dbReference type="OrthoDB" id="308383at2759"/>
<dbReference type="InterPro" id="IPR003616">
    <property type="entry name" value="Post-SET_dom"/>
</dbReference>
<dbReference type="InterPro" id="IPR044570">
    <property type="entry name" value="Set1-like"/>
</dbReference>
<keyword evidence="7" id="KW-0156">Chromatin regulator</keyword>
<dbReference type="SUPFAM" id="SSF82199">
    <property type="entry name" value="SET domain"/>
    <property type="match status" value="1"/>
</dbReference>
<evidence type="ECO:0000256" key="10">
    <source>
        <dbReference type="ARBA" id="ARBA00047571"/>
    </source>
</evidence>
<evidence type="ECO:0000256" key="6">
    <source>
        <dbReference type="ARBA" id="ARBA00022691"/>
    </source>
</evidence>
<dbReference type="EMBL" id="BJWK01000002">
    <property type="protein sequence ID" value="GEM07126.1"/>
    <property type="molecule type" value="Genomic_DNA"/>
</dbReference>
<evidence type="ECO:0000256" key="9">
    <source>
        <dbReference type="ARBA" id="ARBA00030093"/>
    </source>
</evidence>
<name>A0A511KB10_RHOTO</name>
<feature type="compositionally biased region" description="Low complexity" evidence="13">
    <location>
        <begin position="418"/>
        <end position="428"/>
    </location>
</feature>
<comment type="catalytic activity">
    <reaction evidence="11">
        <text>N(6)-methyl-L-lysyl(4)-[histone H3] + S-adenosyl-L-methionine = N(6),N(6)-dimethyl-L-lysyl(4)-[histone H3] + S-adenosyl-L-homocysteine + H(+)</text>
        <dbReference type="Rhea" id="RHEA:60268"/>
        <dbReference type="Rhea" id="RHEA-COMP:15540"/>
        <dbReference type="Rhea" id="RHEA-COMP:15543"/>
        <dbReference type="ChEBI" id="CHEBI:15378"/>
        <dbReference type="ChEBI" id="CHEBI:57856"/>
        <dbReference type="ChEBI" id="CHEBI:59789"/>
        <dbReference type="ChEBI" id="CHEBI:61929"/>
        <dbReference type="ChEBI" id="CHEBI:61976"/>
    </reaction>
</comment>
<sequence>MPRPPSTSASASSSRSQHRSQPEPEKPPPFFYKPLGAKDYRVLYDPALDPNPIKKGKEVVKRVDGKGLAADAGARDPRRTTDPEQLKKLEARRRKGPLMRKLGIITYSWDKNSTGPPPPAPPSAILVTGFPSTTTADAIHAHFRSFGRIEQQDVKYDSQTGGSLGICWIKFIDDVPRDPEPDKPVREKYERKRMAGQAQDGGAVAKDAVAKANGAKIGMAMLMSEQGVKVVLDADGLLCRAAVKAEMERLHPLRPRPAPKPTSRFAQPTPPSSLPPPPPSLPPPPPPPSSSSHASALANPSGPRWATPSGPRAHVHRDPPPPTEPRANPISAFPDAVSAAKHIAMPSVPIPPIKPLARGWSPSLRDSHGQPAPLPPRPASTFARISPQRNGRLPAPRLHPAPERPGAPGRGPPRKSESMASAVAQAVEAAKRRLQNLRTNGQPERRAKGREEGEADMDMSSEDEGGRSGSSSEEEEDAKDAVFFHAGRNSDRRPAPLKWGASPVGAIAWQVSKKVLFEKLSASGKPYLSIDRSAYQRHRLAQGGRMATFADADGWYVTFKDSDAAKRAFDKLNGRKYAGAPLDLVLCETPAPPPAPAPKPVFEDQPQRPRGRLPEPGTHLAAIVEKLSRAVKPKKTSGWTDEELIEEAKDLVIADLLEVFQTDITARLVRGKIQEHLTRWESDGMPTSASATPSTSAVPPLKVEPGEIAAEVLSPPSSAPKSLSTLSFAKRKAATGASDDRDPRRRPSTTASRLSSEAPSESRYNNSEGEEESRKKGHKTKKPLPRVVSASEESSDDEDARAKERERERERERARRKKQDARKKQKAAPKKAKVHLDYTSSEDETATPARQFSLDAVKQETPAVTEIFEPSPTPDVNAPKLAKKPIKVEVDEVMDVDEVSSGAASPAPVMKLKRAARKAERPVRVPIVVPATTDPFDAGLAADEEDLFFLKLAIQRLQLGKDLHPTPPPSDDEFDGPPKHSTGSARTEGFYAVTIEEKMANRPASNKAKAADTAGPAGAAAASSVAVSRLARANTRGLVRGMELHKKVTATDTDVLKFNQLKTRKKQLTFSRSGIEGYGLFALEHIPAGDMVIEYVGELIRQTVADRREKAYERQGIGSSYLFRVDEDLVVDATKKGNLGRLINHCCVPNCTARIITINGVKKIVIYAKTNIEPGEEVTYDYHFPIEEDNKIPCLCGAAGCRGYLN</sequence>
<comment type="caution">
    <text evidence="16">The sequence shown here is derived from an EMBL/GenBank/DDBJ whole genome shotgun (WGS) entry which is preliminary data.</text>
</comment>
<evidence type="ECO:0000256" key="7">
    <source>
        <dbReference type="ARBA" id="ARBA00022853"/>
    </source>
</evidence>
<dbReference type="InterPro" id="IPR046341">
    <property type="entry name" value="SET_dom_sf"/>
</dbReference>
<dbReference type="SUPFAM" id="SSF54928">
    <property type="entry name" value="RNA-binding domain, RBD"/>
    <property type="match status" value="1"/>
</dbReference>
<feature type="region of interest" description="Disordered" evidence="13">
    <location>
        <begin position="346"/>
        <end position="499"/>
    </location>
</feature>
<evidence type="ECO:0000313" key="16">
    <source>
        <dbReference type="EMBL" id="GEM07126.1"/>
    </source>
</evidence>
<dbReference type="GO" id="GO:0032259">
    <property type="term" value="P:methylation"/>
    <property type="evidence" value="ECO:0007669"/>
    <property type="project" value="UniProtKB-KW"/>
</dbReference>
<comment type="catalytic activity">
    <reaction evidence="10">
        <text>L-lysyl(4)-[histone H3] + 3 S-adenosyl-L-methionine = N(6),N(6),N(6)-trimethyl-L-lysyl(4)-[histone H3] + 3 S-adenosyl-L-homocysteine + 3 H(+)</text>
        <dbReference type="Rhea" id="RHEA:60260"/>
        <dbReference type="Rhea" id="RHEA-COMP:15537"/>
        <dbReference type="Rhea" id="RHEA-COMP:15547"/>
        <dbReference type="ChEBI" id="CHEBI:15378"/>
        <dbReference type="ChEBI" id="CHEBI:29969"/>
        <dbReference type="ChEBI" id="CHEBI:57856"/>
        <dbReference type="ChEBI" id="CHEBI:59789"/>
        <dbReference type="ChEBI" id="CHEBI:61961"/>
        <dbReference type="EC" id="2.1.1.354"/>
    </reaction>
</comment>
<accession>A0A511KB10</accession>
<keyword evidence="4 16" id="KW-0489">Methyltransferase</keyword>
<evidence type="ECO:0000313" key="17">
    <source>
        <dbReference type="Proteomes" id="UP000321518"/>
    </source>
</evidence>
<dbReference type="InterPro" id="IPR024657">
    <property type="entry name" value="COMPASS_Set1_N-SET"/>
</dbReference>
<dbReference type="PROSITE" id="PS50280">
    <property type="entry name" value="SET"/>
    <property type="match status" value="1"/>
</dbReference>
<feature type="compositionally biased region" description="Polar residues" evidence="13">
    <location>
        <begin position="757"/>
        <end position="767"/>
    </location>
</feature>
<dbReference type="PROSITE" id="PS50868">
    <property type="entry name" value="POST_SET"/>
    <property type="match status" value="1"/>
</dbReference>
<evidence type="ECO:0000256" key="1">
    <source>
        <dbReference type="ARBA" id="ARBA00004123"/>
    </source>
</evidence>
<dbReference type="SMART" id="SM00317">
    <property type="entry name" value="SET"/>
    <property type="match status" value="1"/>
</dbReference>
<keyword evidence="5 16" id="KW-0808">Transferase</keyword>
<dbReference type="SMART" id="SM01291">
    <property type="entry name" value="N-SET"/>
    <property type="match status" value="1"/>
</dbReference>
<evidence type="ECO:0000259" key="15">
    <source>
        <dbReference type="PROSITE" id="PS50868"/>
    </source>
</evidence>
<feature type="region of interest" description="Disordered" evidence="13">
    <location>
        <begin position="730"/>
        <end position="851"/>
    </location>
</feature>
<feature type="region of interest" description="Disordered" evidence="13">
    <location>
        <begin position="1"/>
        <end position="34"/>
    </location>
</feature>
<dbReference type="GO" id="GO:0048188">
    <property type="term" value="C:Set1C/COMPASS complex"/>
    <property type="evidence" value="ECO:0007669"/>
    <property type="project" value="TreeGrafter"/>
</dbReference>
<evidence type="ECO:0000256" key="2">
    <source>
        <dbReference type="ARBA" id="ARBA00012182"/>
    </source>
</evidence>
<feature type="compositionally biased region" description="Basic residues" evidence="13">
    <location>
        <begin position="814"/>
        <end position="833"/>
    </location>
</feature>
<dbReference type="GO" id="GO:0140999">
    <property type="term" value="F:histone H3K4 trimethyltransferase activity"/>
    <property type="evidence" value="ECO:0007669"/>
    <property type="project" value="UniProtKB-EC"/>
</dbReference>
<dbReference type="Proteomes" id="UP000321518">
    <property type="component" value="Unassembled WGS sequence"/>
</dbReference>
<organism evidence="16 17">
    <name type="scientific">Rhodotorula toruloides</name>
    <name type="common">Yeast</name>
    <name type="synonym">Rhodosporidium toruloides</name>
    <dbReference type="NCBI Taxonomy" id="5286"/>
    <lineage>
        <taxon>Eukaryota</taxon>
        <taxon>Fungi</taxon>
        <taxon>Dikarya</taxon>
        <taxon>Basidiomycota</taxon>
        <taxon>Pucciniomycotina</taxon>
        <taxon>Microbotryomycetes</taxon>
        <taxon>Sporidiobolales</taxon>
        <taxon>Sporidiobolaceae</taxon>
        <taxon>Rhodotorula</taxon>
    </lineage>
</organism>
<dbReference type="PANTHER" id="PTHR45814">
    <property type="entry name" value="HISTONE-LYSINE N-METHYLTRANSFERASE SETD1"/>
    <property type="match status" value="1"/>
</dbReference>
<feature type="compositionally biased region" description="Basic and acidic residues" evidence="13">
    <location>
        <begin position="73"/>
        <end position="87"/>
    </location>
</feature>
<evidence type="ECO:0000256" key="12">
    <source>
        <dbReference type="ARBA" id="ARBA00049129"/>
    </source>
</evidence>
<dbReference type="EC" id="2.1.1.354" evidence="2"/>
<evidence type="ECO:0000256" key="5">
    <source>
        <dbReference type="ARBA" id="ARBA00022679"/>
    </source>
</evidence>
<feature type="domain" description="Post-SET" evidence="15">
    <location>
        <begin position="1190"/>
        <end position="1206"/>
    </location>
</feature>
<dbReference type="InterPro" id="IPR012677">
    <property type="entry name" value="Nucleotide-bd_a/b_plait_sf"/>
</dbReference>
<evidence type="ECO:0000256" key="8">
    <source>
        <dbReference type="ARBA" id="ARBA00023242"/>
    </source>
</evidence>
<feature type="region of interest" description="Disordered" evidence="13">
    <location>
        <begin position="680"/>
        <end position="701"/>
    </location>
</feature>
<feature type="compositionally biased region" description="Basic and acidic residues" evidence="13">
    <location>
        <begin position="800"/>
        <end position="813"/>
    </location>
</feature>
<dbReference type="InterPro" id="IPR001214">
    <property type="entry name" value="SET_dom"/>
</dbReference>
<feature type="domain" description="SET" evidence="14">
    <location>
        <begin position="1066"/>
        <end position="1183"/>
    </location>
</feature>
<dbReference type="PANTHER" id="PTHR45814:SF2">
    <property type="entry name" value="HISTONE-LYSINE N-METHYLTRANSFERASE SETD1"/>
    <property type="match status" value="1"/>
</dbReference>
<dbReference type="GO" id="GO:0003723">
    <property type="term" value="F:RNA binding"/>
    <property type="evidence" value="ECO:0007669"/>
    <property type="project" value="InterPro"/>
</dbReference>
<evidence type="ECO:0000256" key="13">
    <source>
        <dbReference type="SAM" id="MobiDB-lite"/>
    </source>
</evidence>
<feature type="region of interest" description="Disordered" evidence="13">
    <location>
        <begin position="61"/>
        <end position="87"/>
    </location>
</feature>
<feature type="compositionally biased region" description="Low complexity" evidence="13">
    <location>
        <begin position="1"/>
        <end position="15"/>
    </location>
</feature>
<keyword evidence="6" id="KW-0949">S-adenosyl-L-methionine</keyword>
<gene>
    <name evidence="16" type="ORF">Rt10032_c02g1143</name>
</gene>
<dbReference type="Pfam" id="PF11764">
    <property type="entry name" value="N-SET"/>
    <property type="match status" value="1"/>
</dbReference>
<evidence type="ECO:0000256" key="4">
    <source>
        <dbReference type="ARBA" id="ARBA00022603"/>
    </source>
</evidence>
<dbReference type="Gene3D" id="3.30.70.330">
    <property type="match status" value="1"/>
</dbReference>
<feature type="compositionally biased region" description="Acidic residues" evidence="13">
    <location>
        <begin position="453"/>
        <end position="463"/>
    </location>
</feature>